<reference evidence="1 2" key="1">
    <citation type="submission" date="2018-02" db="EMBL/GenBank/DDBJ databases">
        <title>Genomic Encyclopedia of Archaeal and Bacterial Type Strains, Phase II (KMG-II): from individual species to whole genera.</title>
        <authorList>
            <person name="Goeker M."/>
        </authorList>
    </citation>
    <scope>NUCLEOTIDE SEQUENCE [LARGE SCALE GENOMIC DNA]</scope>
    <source>
        <strain evidence="1 2">YU 961-1</strain>
    </source>
</reference>
<proteinExistence type="predicted"/>
<evidence type="ECO:0000313" key="2">
    <source>
        <dbReference type="Proteomes" id="UP000239203"/>
    </source>
</evidence>
<accession>A0A2S6GKT2</accession>
<protein>
    <submittedName>
        <fullName evidence="1">Uncharacterized protein</fullName>
    </submittedName>
</protein>
<name>A0A2S6GKT2_9PSEU</name>
<dbReference type="Proteomes" id="UP000239203">
    <property type="component" value="Unassembled WGS sequence"/>
</dbReference>
<dbReference type="AlphaFoldDB" id="A0A2S6GKT2"/>
<organism evidence="1 2">
    <name type="scientific">Actinokineospora auranticolor</name>
    <dbReference type="NCBI Taxonomy" id="155976"/>
    <lineage>
        <taxon>Bacteria</taxon>
        <taxon>Bacillati</taxon>
        <taxon>Actinomycetota</taxon>
        <taxon>Actinomycetes</taxon>
        <taxon>Pseudonocardiales</taxon>
        <taxon>Pseudonocardiaceae</taxon>
        <taxon>Actinokineospora</taxon>
    </lineage>
</organism>
<keyword evidence="2" id="KW-1185">Reference proteome</keyword>
<gene>
    <name evidence="1" type="ORF">CLV40_11220</name>
</gene>
<dbReference type="EMBL" id="PTIX01000012">
    <property type="protein sequence ID" value="PPK65761.1"/>
    <property type="molecule type" value="Genomic_DNA"/>
</dbReference>
<comment type="caution">
    <text evidence="1">The sequence shown here is derived from an EMBL/GenBank/DDBJ whole genome shotgun (WGS) entry which is preliminary data.</text>
</comment>
<evidence type="ECO:0000313" key="1">
    <source>
        <dbReference type="EMBL" id="PPK65761.1"/>
    </source>
</evidence>
<sequence length="122" mass="13101">MVATPDRTAEVLARVDTILTTLITLSAEHGLFVDHVAVSGDAHVFVDTFDRFTAWARLLGATSLDAWTSRDRVTILVKGRVDGIDITVFGELPHLPGLGEKTERFPLAVLDTVTGAEMAVAA</sequence>